<feature type="domain" description="HTH cro/C1-type" evidence="1">
    <location>
        <begin position="22"/>
        <end position="65"/>
    </location>
</feature>
<dbReference type="AlphaFoldDB" id="B9TMH8"/>
<gene>
    <name evidence="2" type="ORF">RCOM_1828590</name>
</gene>
<sequence length="233" mass="25634">MRPDWHKIFDEVKMQGRFGSDAQLAEYLGLTRAQISAWRTGKSDLGILVKLKLLDALGHDSLRSVMLSIWPTRDREELIRQHGALLARVGRVSSAGASQPVSAEPDHALPAHSNRLIAALPPHERECLAQYLTPVFLHTGQNLYPDGAPDELYFPITSIVGVAQLMVPGLPPEPLIIGKDGFVGVTIALGGHPIESRMIVQTSGDAFRLPRKAIEDLAQCTHLRQLLFRCTQT</sequence>
<dbReference type="InterPro" id="IPR001387">
    <property type="entry name" value="Cro/C1-type_HTH"/>
</dbReference>
<protein>
    <recommendedName>
        <fullName evidence="1">HTH cro/C1-type domain-containing protein</fullName>
    </recommendedName>
</protein>
<keyword evidence="3" id="KW-1185">Reference proteome</keyword>
<dbReference type="GO" id="GO:0003677">
    <property type="term" value="F:DNA binding"/>
    <property type="evidence" value="ECO:0007669"/>
    <property type="project" value="InterPro"/>
</dbReference>
<dbReference type="InterPro" id="IPR018490">
    <property type="entry name" value="cNMP-bd_dom_sf"/>
</dbReference>
<dbReference type="InterPro" id="IPR010982">
    <property type="entry name" value="Lambda_DNA-bd_dom_sf"/>
</dbReference>
<dbReference type="PROSITE" id="PS50943">
    <property type="entry name" value="HTH_CROC1"/>
    <property type="match status" value="1"/>
</dbReference>
<dbReference type="SUPFAM" id="SSF51206">
    <property type="entry name" value="cAMP-binding domain-like"/>
    <property type="match status" value="1"/>
</dbReference>
<proteinExistence type="predicted"/>
<evidence type="ECO:0000259" key="1">
    <source>
        <dbReference type="PROSITE" id="PS50943"/>
    </source>
</evidence>
<dbReference type="SUPFAM" id="SSF47413">
    <property type="entry name" value="lambda repressor-like DNA-binding domains"/>
    <property type="match status" value="1"/>
</dbReference>
<dbReference type="Proteomes" id="UP000008311">
    <property type="component" value="Unassembled WGS sequence"/>
</dbReference>
<reference evidence="3" key="1">
    <citation type="journal article" date="2010" name="Nat. Biotechnol.">
        <title>Draft genome sequence of the oilseed species Ricinus communis.</title>
        <authorList>
            <person name="Chan A.P."/>
            <person name="Crabtree J."/>
            <person name="Zhao Q."/>
            <person name="Lorenzi H."/>
            <person name="Orvis J."/>
            <person name="Puiu D."/>
            <person name="Melake-Berhan A."/>
            <person name="Jones K.M."/>
            <person name="Redman J."/>
            <person name="Chen G."/>
            <person name="Cahoon E.B."/>
            <person name="Gedil M."/>
            <person name="Stanke M."/>
            <person name="Haas B.J."/>
            <person name="Wortman J.R."/>
            <person name="Fraser-Liggett C.M."/>
            <person name="Ravel J."/>
            <person name="Rabinowicz P.D."/>
        </authorList>
    </citation>
    <scope>NUCLEOTIDE SEQUENCE [LARGE SCALE GENOMIC DNA]</scope>
    <source>
        <strain evidence="3">cv. Hale</strain>
    </source>
</reference>
<dbReference type="InParanoid" id="B9TMH8"/>
<dbReference type="CDD" id="cd00093">
    <property type="entry name" value="HTH_XRE"/>
    <property type="match status" value="1"/>
</dbReference>
<evidence type="ECO:0000313" key="2">
    <source>
        <dbReference type="EMBL" id="EEF22936.1"/>
    </source>
</evidence>
<dbReference type="EMBL" id="EQ989222">
    <property type="protein sequence ID" value="EEF22936.1"/>
    <property type="molecule type" value="Genomic_DNA"/>
</dbReference>
<feature type="non-terminal residue" evidence="2">
    <location>
        <position position="233"/>
    </location>
</feature>
<accession>B9TMH8</accession>
<organism evidence="2 3">
    <name type="scientific">Ricinus communis</name>
    <name type="common">Castor bean</name>
    <dbReference type="NCBI Taxonomy" id="3988"/>
    <lineage>
        <taxon>Eukaryota</taxon>
        <taxon>Viridiplantae</taxon>
        <taxon>Streptophyta</taxon>
        <taxon>Embryophyta</taxon>
        <taxon>Tracheophyta</taxon>
        <taxon>Spermatophyta</taxon>
        <taxon>Magnoliopsida</taxon>
        <taxon>eudicotyledons</taxon>
        <taxon>Gunneridae</taxon>
        <taxon>Pentapetalae</taxon>
        <taxon>rosids</taxon>
        <taxon>fabids</taxon>
        <taxon>Malpighiales</taxon>
        <taxon>Euphorbiaceae</taxon>
        <taxon>Acalyphoideae</taxon>
        <taxon>Acalypheae</taxon>
        <taxon>Ricinus</taxon>
    </lineage>
</organism>
<evidence type="ECO:0000313" key="3">
    <source>
        <dbReference type="Proteomes" id="UP000008311"/>
    </source>
</evidence>
<name>B9TMH8_RICCO</name>